<gene>
    <name evidence="3" type="ORF">APZ41_011700</name>
</gene>
<dbReference type="EMBL" id="LLWF02000034">
    <property type="protein sequence ID" value="ONH83027.1"/>
    <property type="molecule type" value="Genomic_DNA"/>
</dbReference>
<feature type="chain" id="PRO_5012142349" evidence="2">
    <location>
        <begin position="24"/>
        <end position="332"/>
    </location>
</feature>
<dbReference type="AlphaFoldDB" id="A0A1S8D5D7"/>
<dbReference type="PIRSF" id="PIRSF017082">
    <property type="entry name" value="YflP"/>
    <property type="match status" value="1"/>
</dbReference>
<evidence type="ECO:0000256" key="2">
    <source>
        <dbReference type="SAM" id="SignalP"/>
    </source>
</evidence>
<dbReference type="Gene3D" id="3.40.190.150">
    <property type="entry name" value="Bordetella uptake gene, domain 1"/>
    <property type="match status" value="1"/>
</dbReference>
<reference evidence="3" key="1">
    <citation type="submission" date="2016-12" db="EMBL/GenBank/DDBJ databases">
        <title>Draft genome sequence of Roseomonas mucosa strain AU37, isolated from a peripheral intravenous catheter.</title>
        <authorList>
            <person name="Choudhury M.A."/>
            <person name="Sidjabat H.E."/>
            <person name="Wailan A.M."/>
            <person name="Zhang L."/>
            <person name="Marsh N.M."/>
            <person name="Rickard C.M."/>
            <person name="Davies M."/>
            <person name="Mcmillan D.J."/>
        </authorList>
    </citation>
    <scope>NUCLEOTIDE SEQUENCE [LARGE SCALE GENOMIC DNA]</scope>
    <source>
        <strain evidence="3">AU37</strain>
    </source>
</reference>
<dbReference type="PANTHER" id="PTHR42928">
    <property type="entry name" value="TRICARBOXYLATE-BINDING PROTEIN"/>
    <property type="match status" value="1"/>
</dbReference>
<accession>A0A1S8D5D7</accession>
<dbReference type="STRING" id="207340.APZ41_011700"/>
<keyword evidence="4" id="KW-1185">Reference proteome</keyword>
<feature type="signal peptide" evidence="2">
    <location>
        <begin position="1"/>
        <end position="23"/>
    </location>
</feature>
<comment type="similarity">
    <text evidence="1">Belongs to the UPF0065 (bug) family.</text>
</comment>
<evidence type="ECO:0000313" key="3">
    <source>
        <dbReference type="EMBL" id="ONH83027.1"/>
    </source>
</evidence>
<protein>
    <submittedName>
        <fullName evidence="3">C4-dicarboxylate ABC transporter substrate-binding protein</fullName>
    </submittedName>
</protein>
<dbReference type="InterPro" id="IPR006311">
    <property type="entry name" value="TAT_signal"/>
</dbReference>
<dbReference type="InterPro" id="IPR005064">
    <property type="entry name" value="BUG"/>
</dbReference>
<proteinExistence type="inferred from homology"/>
<dbReference type="Proteomes" id="UP000054844">
    <property type="component" value="Unassembled WGS sequence"/>
</dbReference>
<keyword evidence="2" id="KW-0732">Signal</keyword>
<dbReference type="Pfam" id="PF03401">
    <property type="entry name" value="TctC"/>
    <property type="match status" value="1"/>
</dbReference>
<dbReference type="PROSITE" id="PS51318">
    <property type="entry name" value="TAT"/>
    <property type="match status" value="1"/>
</dbReference>
<sequence>MGNVTVLRRSLLLSSLLAPSAGAALLAGLPRPAQAAPMFRSLHMFVPANPGGGWDGLGRAIEQVAREGGLVETFQFENVGGAGGMVGLPRFISQRRNKPDSLLVGGSIMVGAAISNKSPYSLKDVAPVARLTAEAAAIVVPADSAYKDVGQFAAALKADPRAVPVAGGSAGGTDHIVLGQLIKAMGRSAKDANFVAFAGGGPAMAAILGGQVKAGISGWAEFSEQVKAGRLRALATSGEKRTDPNVPTLKESGLDVVATNWRGVFGPPGLKPDGHEALIRFVTALHGLPAWKQLLETRGWDDDFLAGKEFETFLAEDTKTTESVLKDLGLAA</sequence>
<organism evidence="3 4">
    <name type="scientific">Roseomonas mucosa</name>
    <dbReference type="NCBI Taxonomy" id="207340"/>
    <lineage>
        <taxon>Bacteria</taxon>
        <taxon>Pseudomonadati</taxon>
        <taxon>Pseudomonadota</taxon>
        <taxon>Alphaproteobacteria</taxon>
        <taxon>Acetobacterales</taxon>
        <taxon>Roseomonadaceae</taxon>
        <taxon>Roseomonas</taxon>
    </lineage>
</organism>
<dbReference type="SUPFAM" id="SSF53850">
    <property type="entry name" value="Periplasmic binding protein-like II"/>
    <property type="match status" value="1"/>
</dbReference>
<name>A0A1S8D5D7_9PROT</name>
<dbReference type="PANTHER" id="PTHR42928:SF3">
    <property type="entry name" value="UPF0065 PROTEIN YFLP"/>
    <property type="match status" value="1"/>
</dbReference>
<dbReference type="Gene3D" id="3.40.190.10">
    <property type="entry name" value="Periplasmic binding protein-like II"/>
    <property type="match status" value="1"/>
</dbReference>
<dbReference type="CDD" id="cd07012">
    <property type="entry name" value="PBP2_Bug_TTT"/>
    <property type="match status" value="1"/>
</dbReference>
<dbReference type="OrthoDB" id="9780943at2"/>
<dbReference type="InterPro" id="IPR042100">
    <property type="entry name" value="Bug_dom1"/>
</dbReference>
<comment type="caution">
    <text evidence="3">The sequence shown here is derived from an EMBL/GenBank/DDBJ whole genome shotgun (WGS) entry which is preliminary data.</text>
</comment>
<evidence type="ECO:0000256" key="1">
    <source>
        <dbReference type="ARBA" id="ARBA00006987"/>
    </source>
</evidence>
<evidence type="ECO:0000313" key="4">
    <source>
        <dbReference type="Proteomes" id="UP000054844"/>
    </source>
</evidence>